<dbReference type="GO" id="GO:0003677">
    <property type="term" value="F:DNA binding"/>
    <property type="evidence" value="ECO:0007669"/>
    <property type="project" value="UniProtKB-KW"/>
</dbReference>
<evidence type="ECO:0000259" key="15">
    <source>
        <dbReference type="PROSITE" id="PS51194"/>
    </source>
</evidence>
<dbReference type="Gene3D" id="1.10.10.10">
    <property type="entry name" value="Winged helix-like DNA-binding domain superfamily/Winged helix DNA-binding domain"/>
    <property type="match status" value="1"/>
</dbReference>
<dbReference type="EMBL" id="JAWDEY010000007">
    <property type="protein sequence ID" value="KAK6590304.1"/>
    <property type="molecule type" value="Genomic_DNA"/>
</dbReference>
<keyword evidence="8" id="KW-0413">Isomerase</keyword>
<dbReference type="PROSITE" id="PS51194">
    <property type="entry name" value="HELICASE_CTER"/>
    <property type="match status" value="1"/>
</dbReference>
<accession>A0AAV9Y172</accession>
<dbReference type="GO" id="GO:0043138">
    <property type="term" value="F:3'-5' DNA helicase activity"/>
    <property type="evidence" value="ECO:0007669"/>
    <property type="project" value="UniProtKB-EC"/>
</dbReference>
<dbReference type="GO" id="GO:0000724">
    <property type="term" value="P:double-strand break repair via homologous recombination"/>
    <property type="evidence" value="ECO:0007669"/>
    <property type="project" value="TreeGrafter"/>
</dbReference>
<evidence type="ECO:0000256" key="5">
    <source>
        <dbReference type="ARBA" id="ARBA00022806"/>
    </source>
</evidence>
<feature type="domain" description="Helicase C-terminal" evidence="15">
    <location>
        <begin position="444"/>
        <end position="597"/>
    </location>
</feature>
<dbReference type="GO" id="GO:0005524">
    <property type="term" value="F:ATP binding"/>
    <property type="evidence" value="ECO:0007669"/>
    <property type="project" value="UniProtKB-KW"/>
</dbReference>
<comment type="caution">
    <text evidence="16">The sequence shown here is derived from an EMBL/GenBank/DDBJ whole genome shotgun (WGS) entry which is preliminary data.</text>
</comment>
<evidence type="ECO:0000256" key="11">
    <source>
        <dbReference type="ARBA" id="ARBA00034808"/>
    </source>
</evidence>
<dbReference type="InterPro" id="IPR027417">
    <property type="entry name" value="P-loop_NTPase"/>
</dbReference>
<evidence type="ECO:0000256" key="3">
    <source>
        <dbReference type="ARBA" id="ARBA00022741"/>
    </source>
</evidence>
<dbReference type="PANTHER" id="PTHR13710">
    <property type="entry name" value="DNA HELICASE RECQ FAMILY MEMBER"/>
    <property type="match status" value="1"/>
</dbReference>
<dbReference type="InterPro" id="IPR036388">
    <property type="entry name" value="WH-like_DNA-bd_sf"/>
</dbReference>
<evidence type="ECO:0000256" key="4">
    <source>
        <dbReference type="ARBA" id="ARBA00022801"/>
    </source>
</evidence>
<dbReference type="Proteomes" id="UP001311799">
    <property type="component" value="Unassembled WGS sequence"/>
</dbReference>
<dbReference type="PANTHER" id="PTHR13710:SF153">
    <property type="entry name" value="RECQ-LIKE DNA HELICASE BLM"/>
    <property type="match status" value="1"/>
</dbReference>
<sequence>MQENIENTKRSYKKELDWYTKNADKIHSEVATRFSVNKNNKKWEDDSELDINDNIGNSISINQSFGETLDGIGSLAAIIKTLSKNVINKGDYYKYELNTSNNTRITEKNVKVGMEIYDLEVDTGFKYGEKKIVDRDVSPTDENSESDIIEEENNTSLSHKVDDIDDEDTNVNKKENDSFMLNKVMLSDNKLKKVKLNEKNENWERDDFPWSNELVKLNEQIFGNKGFRANQRQIMNAVISQRDVFVMMPTGGGKSLCFQLPGILTYNNPASVTVVIMPLVALMVDQMEQLSILGIKCATLNSNQSLEVTNSITSDIKKGSPDKCPSFLFVTPEKLKHSKTLFSLLRYLNEKSRLLRFAIDEAHCVCQWGFDFRPDYIQLCKLREEFPNVPIIALTATATSSILYDVVKQLKMKSPVLFKLSFDRPNIRYEVRRKTSSKNIVGSNIINEISDLLKSDKFSRSTCIIYCLSRNECEQVSKELNKRGISSTYYHGSMKEEKRNAAQKKWMNDEKQVMVATIAFGMGINKKDVRLVIHLSMPKSLENYYQESGRAGRDGFESLCILYYSYKDLIRLQTLGGINVESSGYYGKTNIYRKNRYSNSNMNSSATSLDSLLDMIKYCEEQYICRRKIILSHFGEYFSSKCNVECDNCMRSKLEKPTVINAQGLSEKIFNCVKAHLLSQKENNMYSSSKSKKNFGFLTLTSLSELLKGKKKNIKLSKDPYLKECFGLLSDEVIWKNENIQKLLHYFVIYKIFTETAFQLKNGVSVACLKIDQHILNENNDNLKSKFQLFSNFYLESYLDTPIIDKNFTHTQSSYNTEDKHKKKNKKRYNSESNSPLYNLSLNKKKHSKDYSNYTPNSNNNFINTNNDVTAGKNLCSSIPVDSPSFQNDKLKGFRSQLLSMRRQIANEEGISNVASIASKEAIDALVENLPLSIESLSTLPGWGAKQRLEKFGFKFISKVREFVDFNSLEKFNLNCNCTNTKSLNSTNNGSYYCPIDYINHDELDRELDLIGL</sequence>
<dbReference type="Pfam" id="PF16124">
    <property type="entry name" value="RecQ_Zn_bind"/>
    <property type="match status" value="1"/>
</dbReference>
<dbReference type="Gene3D" id="3.40.50.300">
    <property type="entry name" value="P-loop containing nucleotide triphosphate hydrolases"/>
    <property type="match status" value="2"/>
</dbReference>
<dbReference type="CDD" id="cd18794">
    <property type="entry name" value="SF2_C_RecQ"/>
    <property type="match status" value="1"/>
</dbReference>
<comment type="catalytic activity">
    <reaction evidence="10">
        <text>Couples ATP hydrolysis with the unwinding of duplex DNA by translocating in the 3'-5' direction.</text>
        <dbReference type="EC" id="5.6.2.4"/>
    </reaction>
</comment>
<dbReference type="Pfam" id="PF00271">
    <property type="entry name" value="Helicase_C"/>
    <property type="match status" value="1"/>
</dbReference>
<gene>
    <name evidence="16" type="ORF">RS030_162520</name>
</gene>
<dbReference type="NCBIfam" id="TIGR00614">
    <property type="entry name" value="recQ_fam"/>
    <property type="match status" value="1"/>
</dbReference>
<dbReference type="FunFam" id="3.40.50.300:FF:000296">
    <property type="entry name" value="ATP-dependent DNA helicase RecQ"/>
    <property type="match status" value="1"/>
</dbReference>
<keyword evidence="6" id="KW-0067">ATP-binding</keyword>
<dbReference type="EC" id="5.6.2.4" evidence="11"/>
<dbReference type="GO" id="GO:0009378">
    <property type="term" value="F:four-way junction helicase activity"/>
    <property type="evidence" value="ECO:0007669"/>
    <property type="project" value="TreeGrafter"/>
</dbReference>
<evidence type="ECO:0000259" key="13">
    <source>
        <dbReference type="PROSITE" id="PS50967"/>
    </source>
</evidence>
<dbReference type="InterPro" id="IPR032284">
    <property type="entry name" value="RecQ_Zn-bd"/>
</dbReference>
<evidence type="ECO:0000256" key="9">
    <source>
        <dbReference type="ARBA" id="ARBA00023242"/>
    </source>
</evidence>
<keyword evidence="3" id="KW-0547">Nucleotide-binding</keyword>
<dbReference type="GO" id="GO:0005737">
    <property type="term" value="C:cytoplasm"/>
    <property type="evidence" value="ECO:0007669"/>
    <property type="project" value="TreeGrafter"/>
</dbReference>
<dbReference type="CDD" id="cd17920">
    <property type="entry name" value="DEXHc_RecQ"/>
    <property type="match status" value="1"/>
</dbReference>
<evidence type="ECO:0000256" key="10">
    <source>
        <dbReference type="ARBA" id="ARBA00034617"/>
    </source>
</evidence>
<dbReference type="Pfam" id="PF00270">
    <property type="entry name" value="DEAD"/>
    <property type="match status" value="1"/>
</dbReference>
<evidence type="ECO:0000256" key="12">
    <source>
        <dbReference type="SAM" id="MobiDB-lite"/>
    </source>
</evidence>
<dbReference type="InterPro" id="IPR014001">
    <property type="entry name" value="Helicase_ATP-bd"/>
</dbReference>
<dbReference type="InterPro" id="IPR044876">
    <property type="entry name" value="HRDC_dom_sf"/>
</dbReference>
<dbReference type="PROSITE" id="PS50967">
    <property type="entry name" value="HRDC"/>
    <property type="match status" value="1"/>
</dbReference>
<dbReference type="SUPFAM" id="SSF47819">
    <property type="entry name" value="HRDC-like"/>
    <property type="match status" value="1"/>
</dbReference>
<dbReference type="GO" id="GO:0005634">
    <property type="term" value="C:nucleus"/>
    <property type="evidence" value="ECO:0007669"/>
    <property type="project" value="UniProtKB-SubCell"/>
</dbReference>
<evidence type="ECO:0000256" key="8">
    <source>
        <dbReference type="ARBA" id="ARBA00023235"/>
    </source>
</evidence>
<keyword evidence="4" id="KW-0378">Hydrolase</keyword>
<keyword evidence="7" id="KW-0238">DNA-binding</keyword>
<dbReference type="InterPro" id="IPR011545">
    <property type="entry name" value="DEAD/DEAH_box_helicase_dom"/>
</dbReference>
<dbReference type="GO" id="GO:0005694">
    <property type="term" value="C:chromosome"/>
    <property type="evidence" value="ECO:0007669"/>
    <property type="project" value="TreeGrafter"/>
</dbReference>
<dbReference type="AlphaFoldDB" id="A0AAV9Y172"/>
<dbReference type="GO" id="GO:0016787">
    <property type="term" value="F:hydrolase activity"/>
    <property type="evidence" value="ECO:0007669"/>
    <property type="project" value="UniProtKB-KW"/>
</dbReference>
<comment type="similarity">
    <text evidence="2">Belongs to the helicase family. RecQ subfamily.</text>
</comment>
<dbReference type="InterPro" id="IPR002121">
    <property type="entry name" value="HRDC_dom"/>
</dbReference>
<feature type="domain" description="Helicase ATP-binding" evidence="14">
    <location>
        <begin position="235"/>
        <end position="416"/>
    </location>
</feature>
<dbReference type="FunFam" id="3.40.50.300:FF:001456">
    <property type="entry name" value="ATP-dependent DNA helicase"/>
    <property type="match status" value="1"/>
</dbReference>
<evidence type="ECO:0000256" key="2">
    <source>
        <dbReference type="ARBA" id="ARBA00005446"/>
    </source>
</evidence>
<dbReference type="SUPFAM" id="SSF52540">
    <property type="entry name" value="P-loop containing nucleoside triphosphate hydrolases"/>
    <property type="match status" value="1"/>
</dbReference>
<evidence type="ECO:0000259" key="14">
    <source>
        <dbReference type="PROSITE" id="PS51192"/>
    </source>
</evidence>
<feature type="region of interest" description="Disordered" evidence="12">
    <location>
        <begin position="814"/>
        <end position="839"/>
    </location>
</feature>
<feature type="domain" description="HRDC" evidence="13">
    <location>
        <begin position="888"/>
        <end position="970"/>
    </location>
</feature>
<protein>
    <recommendedName>
        <fullName evidence="11">DNA 3'-5' helicase</fullName>
        <ecNumber evidence="11">5.6.2.4</ecNumber>
    </recommendedName>
</protein>
<keyword evidence="9" id="KW-0539">Nucleus</keyword>
<evidence type="ECO:0000256" key="1">
    <source>
        <dbReference type="ARBA" id="ARBA00004123"/>
    </source>
</evidence>
<dbReference type="PROSITE" id="PS51192">
    <property type="entry name" value="HELICASE_ATP_BIND_1"/>
    <property type="match status" value="1"/>
</dbReference>
<dbReference type="InterPro" id="IPR004589">
    <property type="entry name" value="DNA_helicase_ATP-dep_RecQ"/>
</dbReference>
<dbReference type="SMART" id="SM00490">
    <property type="entry name" value="HELICc"/>
    <property type="match status" value="1"/>
</dbReference>
<dbReference type="InterPro" id="IPR001650">
    <property type="entry name" value="Helicase_C-like"/>
</dbReference>
<evidence type="ECO:0000256" key="6">
    <source>
        <dbReference type="ARBA" id="ARBA00022840"/>
    </source>
</evidence>
<name>A0AAV9Y172_9CRYT</name>
<reference evidence="16 17" key="1">
    <citation type="submission" date="2023-10" db="EMBL/GenBank/DDBJ databases">
        <title>Comparative genomics analysis reveals potential genetic determinants of host preference in Cryptosporidium xiaoi.</title>
        <authorList>
            <person name="Xiao L."/>
            <person name="Li J."/>
        </authorList>
    </citation>
    <scope>NUCLEOTIDE SEQUENCE [LARGE SCALE GENOMIC DNA]</scope>
    <source>
        <strain evidence="16 17">52996</strain>
    </source>
</reference>
<keyword evidence="5 16" id="KW-0347">Helicase</keyword>
<evidence type="ECO:0000313" key="16">
    <source>
        <dbReference type="EMBL" id="KAK6590304.1"/>
    </source>
</evidence>
<keyword evidence="17" id="KW-1185">Reference proteome</keyword>
<comment type="subcellular location">
    <subcellularLocation>
        <location evidence="1">Nucleus</location>
    </subcellularLocation>
</comment>
<dbReference type="Gene3D" id="1.10.150.80">
    <property type="entry name" value="HRDC domain"/>
    <property type="match status" value="1"/>
</dbReference>
<evidence type="ECO:0000256" key="7">
    <source>
        <dbReference type="ARBA" id="ARBA00023125"/>
    </source>
</evidence>
<dbReference type="SMART" id="SM00487">
    <property type="entry name" value="DEXDc"/>
    <property type="match status" value="1"/>
</dbReference>
<organism evidence="16 17">
    <name type="scientific">Cryptosporidium xiaoi</name>
    <dbReference type="NCBI Taxonomy" id="659607"/>
    <lineage>
        <taxon>Eukaryota</taxon>
        <taxon>Sar</taxon>
        <taxon>Alveolata</taxon>
        <taxon>Apicomplexa</taxon>
        <taxon>Conoidasida</taxon>
        <taxon>Coccidia</taxon>
        <taxon>Eucoccidiorida</taxon>
        <taxon>Eimeriorina</taxon>
        <taxon>Cryptosporidiidae</taxon>
        <taxon>Cryptosporidium</taxon>
    </lineage>
</organism>
<proteinExistence type="inferred from homology"/>
<evidence type="ECO:0000313" key="17">
    <source>
        <dbReference type="Proteomes" id="UP001311799"/>
    </source>
</evidence>
<dbReference type="InterPro" id="IPR010997">
    <property type="entry name" value="HRDC-like_sf"/>
</dbReference>